<accession>A0A5E4QQ75</accession>
<feature type="compositionally biased region" description="Basic residues" evidence="1">
    <location>
        <begin position="30"/>
        <end position="49"/>
    </location>
</feature>
<protein>
    <submittedName>
        <fullName evidence="2">Uncharacterized protein</fullName>
    </submittedName>
</protein>
<keyword evidence="3" id="KW-1185">Reference proteome</keyword>
<organism evidence="2 3">
    <name type="scientific">Leptidea sinapis</name>
    <dbReference type="NCBI Taxonomy" id="189913"/>
    <lineage>
        <taxon>Eukaryota</taxon>
        <taxon>Metazoa</taxon>
        <taxon>Ecdysozoa</taxon>
        <taxon>Arthropoda</taxon>
        <taxon>Hexapoda</taxon>
        <taxon>Insecta</taxon>
        <taxon>Pterygota</taxon>
        <taxon>Neoptera</taxon>
        <taxon>Endopterygota</taxon>
        <taxon>Lepidoptera</taxon>
        <taxon>Glossata</taxon>
        <taxon>Ditrysia</taxon>
        <taxon>Papilionoidea</taxon>
        <taxon>Pieridae</taxon>
        <taxon>Dismorphiinae</taxon>
        <taxon>Leptidea</taxon>
    </lineage>
</organism>
<evidence type="ECO:0000256" key="1">
    <source>
        <dbReference type="SAM" id="MobiDB-lite"/>
    </source>
</evidence>
<reference evidence="2 3" key="1">
    <citation type="submission" date="2017-07" db="EMBL/GenBank/DDBJ databases">
        <authorList>
            <person name="Talla V."/>
            <person name="Backstrom N."/>
        </authorList>
    </citation>
    <scope>NUCLEOTIDE SEQUENCE [LARGE SCALE GENOMIC DNA]</scope>
</reference>
<feature type="region of interest" description="Disordered" evidence="1">
    <location>
        <begin position="30"/>
        <end position="66"/>
    </location>
</feature>
<gene>
    <name evidence="2" type="ORF">LSINAPIS_LOCUS11070</name>
</gene>
<evidence type="ECO:0000313" key="2">
    <source>
        <dbReference type="EMBL" id="VVD00432.1"/>
    </source>
</evidence>
<sequence>MIFRWGDIMRIRSVSLYLTTRRLYRVYLAKKKKKDKKKHKHKHKHKHNKDKKDHKDKLSLPPSTTDHLRIKEETRETLSSILMSIYYCYSEQFNLIC</sequence>
<dbReference type="EMBL" id="FZQP02004701">
    <property type="protein sequence ID" value="VVD00432.1"/>
    <property type="molecule type" value="Genomic_DNA"/>
</dbReference>
<evidence type="ECO:0000313" key="3">
    <source>
        <dbReference type="Proteomes" id="UP000324832"/>
    </source>
</evidence>
<dbReference type="Proteomes" id="UP000324832">
    <property type="component" value="Unassembled WGS sequence"/>
</dbReference>
<proteinExistence type="predicted"/>
<name>A0A5E4QQ75_9NEOP</name>
<dbReference type="AlphaFoldDB" id="A0A5E4QQ75"/>